<keyword evidence="12" id="KW-0378">Hydrolase</keyword>
<feature type="domain" description="RNB" evidence="29">
    <location>
        <begin position="1341"/>
        <end position="1701"/>
    </location>
</feature>
<keyword evidence="9" id="KW-0677">Repeat</keyword>
<dbReference type="CDD" id="cd18040">
    <property type="entry name" value="DEXXc_HELZ2-C"/>
    <property type="match status" value="1"/>
</dbReference>
<dbReference type="SUPFAM" id="SSF50249">
    <property type="entry name" value="Nucleic acid-binding proteins"/>
    <property type="match status" value="2"/>
</dbReference>
<dbReference type="Pfam" id="PF00773">
    <property type="entry name" value="RNB"/>
    <property type="match status" value="1"/>
</dbReference>
<keyword evidence="14" id="KW-0862">Zinc</keyword>
<evidence type="ECO:0000313" key="31">
    <source>
        <dbReference type="Proteomes" id="UP000593571"/>
    </source>
</evidence>
<evidence type="ECO:0000256" key="15">
    <source>
        <dbReference type="ARBA" id="ARBA00022839"/>
    </source>
</evidence>
<dbReference type="Pfam" id="PF13086">
    <property type="entry name" value="AAA_11"/>
    <property type="match status" value="3"/>
</dbReference>
<evidence type="ECO:0000256" key="14">
    <source>
        <dbReference type="ARBA" id="ARBA00022833"/>
    </source>
</evidence>
<dbReference type="PANTHER" id="PTHR43788">
    <property type="entry name" value="DNA2/NAM7 HELICASE FAMILY MEMBER"/>
    <property type="match status" value="1"/>
</dbReference>
<comment type="subcellular location">
    <subcellularLocation>
        <location evidence="2">Cytoplasm</location>
    </subcellularLocation>
</comment>
<dbReference type="InterPro" id="IPR022966">
    <property type="entry name" value="RNase_II/R_CS"/>
</dbReference>
<dbReference type="EC" id="3.1.13.1" evidence="4"/>
<evidence type="ECO:0000256" key="13">
    <source>
        <dbReference type="ARBA" id="ARBA00022806"/>
    </source>
</evidence>
<evidence type="ECO:0000256" key="2">
    <source>
        <dbReference type="ARBA" id="ARBA00004496"/>
    </source>
</evidence>
<dbReference type="Pfam" id="PF13087">
    <property type="entry name" value="AAA_12"/>
    <property type="match status" value="2"/>
</dbReference>
<dbReference type="GO" id="GO:0005737">
    <property type="term" value="C:cytoplasm"/>
    <property type="evidence" value="ECO:0007669"/>
    <property type="project" value="UniProtKB-SubCell"/>
</dbReference>
<dbReference type="InterPro" id="IPR047187">
    <property type="entry name" value="SF1_C_Upf1"/>
</dbReference>
<feature type="region of interest" description="Disordered" evidence="28">
    <location>
        <begin position="983"/>
        <end position="1008"/>
    </location>
</feature>
<keyword evidence="15" id="KW-0269">Exonuclease</keyword>
<dbReference type="GO" id="GO:0043139">
    <property type="term" value="F:5'-3' DNA helicase activity"/>
    <property type="evidence" value="ECO:0007669"/>
    <property type="project" value="TreeGrafter"/>
</dbReference>
<proteinExistence type="inferred from homology"/>
<dbReference type="InterPro" id="IPR041677">
    <property type="entry name" value="DNA2/NAM7_AAA_11"/>
</dbReference>
<evidence type="ECO:0000313" key="30">
    <source>
        <dbReference type="EMBL" id="KAF6422456.1"/>
    </source>
</evidence>
<evidence type="ECO:0000256" key="5">
    <source>
        <dbReference type="ARBA" id="ARBA00012552"/>
    </source>
</evidence>
<keyword evidence="18" id="KW-0805">Transcription regulation</keyword>
<dbReference type="InterPro" id="IPR027417">
    <property type="entry name" value="P-loop_NTPase"/>
</dbReference>
<dbReference type="CDD" id="cd18808">
    <property type="entry name" value="SF1_C_Upf1"/>
    <property type="match status" value="2"/>
</dbReference>
<dbReference type="GO" id="GO:0008270">
    <property type="term" value="F:zinc ion binding"/>
    <property type="evidence" value="ECO:0007669"/>
    <property type="project" value="UniProtKB-KW"/>
</dbReference>
<evidence type="ECO:0000256" key="19">
    <source>
        <dbReference type="ARBA" id="ARBA00023125"/>
    </source>
</evidence>
<evidence type="ECO:0000256" key="20">
    <source>
        <dbReference type="ARBA" id="ARBA00023159"/>
    </source>
</evidence>
<evidence type="ECO:0000256" key="24">
    <source>
        <dbReference type="ARBA" id="ARBA00061828"/>
    </source>
</evidence>
<evidence type="ECO:0000256" key="25">
    <source>
        <dbReference type="ARBA" id="ARBA00067614"/>
    </source>
</evidence>
<dbReference type="GO" id="GO:0003724">
    <property type="term" value="F:RNA helicase activity"/>
    <property type="evidence" value="ECO:0007669"/>
    <property type="project" value="UniProtKB-EC"/>
</dbReference>
<dbReference type="EC" id="3.6.4.13" evidence="5"/>
<evidence type="ECO:0000256" key="4">
    <source>
        <dbReference type="ARBA" id="ARBA00012163"/>
    </source>
</evidence>
<dbReference type="EMBL" id="JACASE010000012">
    <property type="protein sequence ID" value="KAF6422456.1"/>
    <property type="molecule type" value="Genomic_DNA"/>
</dbReference>
<sequence>MAVWEAEQLSGLQRGDLLIPPAPTGDGHAARHSLPRAVQLYCPACLVTCRSQEAFESHCSSLEHAQMVALDHAVPWEHRSPPTGLSTFELCPRPDLCEYGAVCTKAHSEQELQEWRRRVQAAELREQAAWREGLVPYKVRLLAEYQRSSSEVLVLAETVNGVSVTCNQPLEYQTQEKKTQHSWTFVIHSEEPLQHVALLKQEPGADFSLVAPRLPPGQLYAQGERFREPGCPATSRVGVRVQSASFGTFEQWVVFDFGHRPVLLRKLGLQVGLAQRPAVVGTSSHLEVLERWHTGNRHVVPDVERTPEQEALMAKYKAPALALEFRRGGPDPGPLSCANYRQRMHQFLYEEEAAQQQLVARLNLRGPVSLKTSLQTPALGMLFPLPGALYAEVPIPSSLTPDTDQGFLLGRAVSTALVAPVPAPDRTVFEARLETRASSEQTLWLLLPAGCCTALRLQPDTSPVLEVQFQIDPLTFRLWHQAVDALPEERLVVPDLAACTVPRPRPSPPALHGNRKQKLAVEFITGGGPAGSQPIAPLLIYGPFGTGKTYTLAMASLEVIRQPHTKVLICTHTNSAADIYIQEHFHSYVSSGHPEATPLRVMYADRPPSQTDAATLQYCCLSEDRRAFRPPTRSELERHRIVVATTSQARELRVPAGFFSHILIDEAAQMLECEALTPLRYARPDTRVVLAGDHMQVTPRLFSAAQAAEHTLLHRLFRHYQQQEHPAARHSRIIFHENYRSTEAIITFVSRHFYVARGSPIHASGRVPRHPQRYPLLFCHVAGSPERDMSMASWLNAAEVVQVVEQVQEVYDTWPCCWGGREQRHICVVSHGAQVGVLRQELRKRNLGQVSVGSFEILPGREFRVVLLSTVHSHESLRGPGTPALPFFTDARVLNTIMTRAQSQVVAVGDAVALCSFGACSKLWKSFIRECVERHSVCPEGLSLEQIEQGVSQKQRWARCQQRRAPAAEESSAAVAGDTVPEEGAAAAPAPEHLDVTEPEPGAGVEGGTVLPRTLAAEDSAPRVAEAGERRAVGDLAGSAARQDVALGRLAAVEGGDADGPEDSESDFWPLDGELNADDAILQELLDESQNVAVTVREDGLLDTVAGPASPQQARHYVDLPRAVLRQLLQAEPGLHHRCTFVQETFERATAVPLDDGGPGPIQVRGRLHCGMAFSGDEVLVKLLGRERGPAGRPQGRVLGVLRRRRRELVFVCRMDEWDSRILTPIDGSVTKIFVAELKDPQQVPIHRLLQGRVQRVRYERLPPQAWRRRLFWVRIVLWRERFYYPLGIVLEVLPEATTWEQGLRILDLEYGLERPSPDPASVSKVLQRYRAELGRAPSGREDCRGLPTFTVDPQGACNLDDALSVRDLGPRYEVAVHITDVASFVPRDGALDMDARRQGTAFYAPDREPTPMLPADLCRDAFSLLPGQDRCAITLFVAFEKGSDQLKGVRFAPSVVRSDRQLTYEEAERAIRAQPGAGLEPPARLGSLEACVAAACHFARVLRRRRLQATCHYEQPDEDGVLGFRAAHAMVKEYMIQFNSLAAEFLAGGERTRTVTPLRWQPAPGSRQLEAVREKHGDLVPLSLHLRYHLPGCGPRDARQPPLHLLASLWRHVQLAAQAQDVDWLVDLITTDDMHPSLAPASLDFRKALGRSVFGRSSQGEEQLASHYSLQVDRYTWATSPMRRYLDVVLQRLILLALGHGGYAYPARDIDGLCQDFSRQHARAQSYQRRAYSLRLATRLRAQPQGKLGFVVDVEPGARCFKLLFPANRETLPDPCPVHYRSLQLAEHPRELKGRPGLRLTWRRRIYSVQADEPCRPLPGALLDPHTQPVDAALWQQLLQLVEEQRWPEAAALVREQGPAGPPRRELGRAQRSPCGHFLEVTRELGGGEVLHVQLSTSLQRGILAPAVQLWAPAPGLSLCLEHAERPGDCFSGRAPQAWPGRCRGVDDYARVWGPFCALESAAGVVAENEAITLQHVRVAWGAARTTQGRLQGAFRLEAAFLSKHCLDLSFGHCYLCIRLEGLPARPDAGQPSPSSPGPGLSIDPATYTWVAHGVTEDEDPNSKDGQADRQEAPRHVSFFVQHMATEEVPEEVLRPGARFTVEVLPKLLPDLRREEAVRGLKGASPLVISIALGRPIPLPLMPARILERQSFDIPGGRHKLNPSQTMAVRQALKKQFAVIQGPPGTGKTVVGFHIVFWLHKFNEEQQLACGAPHGGPCLLYCGPSNKSVDVVAGLLLSRKAELKPLRVYSEQAEATDFPVPGVGSRGLPKKTPREGRPNPELRSITLHHRVRQASNPHAPDLKAFDAQLQKGEVFSKEDLNRYRKVLGKARKFELDRHGVILCTCSCAASASLKNLDVRQILVDEAGMATEPETLIPLVAFSQVEKVVLLGDHKQLRPVVKNEQLQSLGLDRSLFERYHKEAYMLDTQYRMHEGICAFPSMEFYQNHLKTSPDLRRPPSVLGHAEKESCPVIFGYVQGHEQSLLVSTEEGNENSKANLEEVAEVVRIAKQLTLGKTVEPKDIAVLTPYNAQAAQIKSGLAQEGVTGVTVRSITKSQGSEWRYVLVSTVRSCPEGDLDQRPTKSWLKRFLGFVVDPNQVNVAITRAQEGLCLVGDHLLLRCCPLWRKLLDFCEDQKSLVPASQVRVRRRLAVSS</sequence>
<dbReference type="GO" id="GO:0005524">
    <property type="term" value="F:ATP binding"/>
    <property type="evidence" value="ECO:0007669"/>
    <property type="project" value="UniProtKB-KW"/>
</dbReference>
<keyword evidence="11" id="KW-0863">Zinc-finger</keyword>
<keyword evidence="19" id="KW-0238">DNA-binding</keyword>
<keyword evidence="21" id="KW-0804">Transcription</keyword>
<protein>
    <recommendedName>
        <fullName evidence="25">3'-5' exoribonuclease HELZ2</fullName>
        <ecNumber evidence="4">3.1.13.1</ecNumber>
        <ecNumber evidence="5">3.6.4.13</ecNumber>
    </recommendedName>
    <alternativeName>
        <fullName evidence="26">ATP-dependent RNA helicase PRIC285</fullName>
    </alternativeName>
    <alternativeName>
        <fullName evidence="27">PPAR-gamma DNA-binding domain-interacting protein 1</fullName>
    </alternativeName>
</protein>
<dbReference type="InterPro" id="IPR056787">
    <property type="entry name" value="OB_HELZ2"/>
</dbReference>
<keyword evidence="17" id="KW-0694">RNA-binding</keyword>
<evidence type="ECO:0000259" key="29">
    <source>
        <dbReference type="SMART" id="SM00955"/>
    </source>
</evidence>
<comment type="subunit">
    <text evidence="24">Interacts with PPARA (via DNA-binding domain) and PPARG; the interaction stimulates the transcriptional activity of PPARA and PPARG. Interacts with THRAP3; the interaction is direct and HELZ2 and THRAP3 synergistically enhance the transcriptional activity of PPARG. It is probably part of the peroxisome proliferator activated receptor alpha interacting complex (PRIC).</text>
</comment>
<comment type="catalytic activity">
    <reaction evidence="1">
        <text>Exonucleolytic cleavage in the 3'- to 5'-direction to yield nucleoside 5'-phosphates.</text>
        <dbReference type="EC" id="3.1.13.1"/>
    </reaction>
</comment>
<evidence type="ECO:0000256" key="16">
    <source>
        <dbReference type="ARBA" id="ARBA00022840"/>
    </source>
</evidence>
<comment type="catalytic activity">
    <reaction evidence="22">
        <text>ATP + H2O = ADP + phosphate + H(+)</text>
        <dbReference type="Rhea" id="RHEA:13065"/>
        <dbReference type="ChEBI" id="CHEBI:15377"/>
        <dbReference type="ChEBI" id="CHEBI:15378"/>
        <dbReference type="ChEBI" id="CHEBI:30616"/>
        <dbReference type="ChEBI" id="CHEBI:43474"/>
        <dbReference type="ChEBI" id="CHEBI:456216"/>
        <dbReference type="EC" id="3.6.4.13"/>
    </reaction>
</comment>
<keyword evidence="6" id="KW-0963">Cytoplasm</keyword>
<keyword evidence="31" id="KW-1185">Reference proteome</keyword>
<dbReference type="PANTHER" id="PTHR43788:SF16">
    <property type="entry name" value="HELICASE WITH ZINC FINGER 2"/>
    <property type="match status" value="1"/>
</dbReference>
<evidence type="ECO:0000256" key="26">
    <source>
        <dbReference type="ARBA" id="ARBA00076347"/>
    </source>
</evidence>
<evidence type="ECO:0000256" key="17">
    <source>
        <dbReference type="ARBA" id="ARBA00022884"/>
    </source>
</evidence>
<evidence type="ECO:0000256" key="21">
    <source>
        <dbReference type="ARBA" id="ARBA00023163"/>
    </source>
</evidence>
<accession>A0A7J8DHE2</accession>
<evidence type="ECO:0000256" key="22">
    <source>
        <dbReference type="ARBA" id="ARBA00047984"/>
    </source>
</evidence>
<dbReference type="InterPro" id="IPR001900">
    <property type="entry name" value="RNase_II/R"/>
</dbReference>
<evidence type="ECO:0000256" key="1">
    <source>
        <dbReference type="ARBA" id="ARBA00001849"/>
    </source>
</evidence>
<reference evidence="30 31" key="1">
    <citation type="journal article" date="2020" name="Nature">
        <title>Six reference-quality genomes reveal evolution of bat adaptations.</title>
        <authorList>
            <person name="Jebb D."/>
            <person name="Huang Z."/>
            <person name="Pippel M."/>
            <person name="Hughes G.M."/>
            <person name="Lavrichenko K."/>
            <person name="Devanna P."/>
            <person name="Winkler S."/>
            <person name="Jermiin L.S."/>
            <person name="Skirmuntt E.C."/>
            <person name="Katzourakis A."/>
            <person name="Burkitt-Gray L."/>
            <person name="Ray D.A."/>
            <person name="Sullivan K.A.M."/>
            <person name="Roscito J.G."/>
            <person name="Kirilenko B.M."/>
            <person name="Davalos L.M."/>
            <person name="Corthals A.P."/>
            <person name="Power M.L."/>
            <person name="Jones G."/>
            <person name="Ransome R.D."/>
            <person name="Dechmann D.K.N."/>
            <person name="Locatelli A.G."/>
            <person name="Puechmaille S.J."/>
            <person name="Fedrigo O."/>
            <person name="Jarvis E.D."/>
            <person name="Hiller M."/>
            <person name="Vernes S.C."/>
            <person name="Myers E.W."/>
            <person name="Teeling E.C."/>
        </authorList>
    </citation>
    <scope>NUCLEOTIDE SEQUENCE [LARGE SCALE GENOMIC DNA]</scope>
    <source>
        <strain evidence="30">MRouAeg1</strain>
        <tissue evidence="30">Muscle</tissue>
    </source>
</reference>
<keyword evidence="16" id="KW-0067">ATP-binding</keyword>
<evidence type="ECO:0000256" key="18">
    <source>
        <dbReference type="ARBA" id="ARBA00023015"/>
    </source>
</evidence>
<evidence type="ECO:0000256" key="12">
    <source>
        <dbReference type="ARBA" id="ARBA00022801"/>
    </source>
</evidence>
<dbReference type="GO" id="GO:0003677">
    <property type="term" value="F:DNA binding"/>
    <property type="evidence" value="ECO:0007669"/>
    <property type="project" value="UniProtKB-KW"/>
</dbReference>
<dbReference type="FunFam" id="3.40.50.300:FF:001313">
    <property type="entry name" value="Helicase with zinc finger domain 2"/>
    <property type="match status" value="1"/>
</dbReference>
<dbReference type="InterPro" id="IPR012340">
    <property type="entry name" value="NA-bd_OB-fold"/>
</dbReference>
<dbReference type="PROSITE" id="PS01175">
    <property type="entry name" value="RIBONUCLEASE_II"/>
    <property type="match status" value="1"/>
</dbReference>
<name>A0A7J8DHE2_ROUAE</name>
<dbReference type="Gene3D" id="3.40.50.300">
    <property type="entry name" value="P-loop containing nucleotide triphosphate hydrolases"/>
    <property type="match status" value="4"/>
</dbReference>
<keyword evidence="8" id="KW-0479">Metal-binding</keyword>
<dbReference type="FunFam" id="3.40.50.300:FF:001373">
    <property type="entry name" value="Helicase with zinc finger domain 2"/>
    <property type="match status" value="1"/>
</dbReference>
<keyword evidence="20" id="KW-0010">Activator</keyword>
<feature type="region of interest" description="Disordered" evidence="28">
    <location>
        <begin position="2261"/>
        <end position="2282"/>
    </location>
</feature>
<evidence type="ECO:0000256" key="28">
    <source>
        <dbReference type="SAM" id="MobiDB-lite"/>
    </source>
</evidence>
<dbReference type="InterPro" id="IPR050534">
    <property type="entry name" value="Coronavir_polyprotein_1ab"/>
</dbReference>
<dbReference type="Pfam" id="PF25049">
    <property type="entry name" value="OB_HELZ2"/>
    <property type="match status" value="1"/>
</dbReference>
<dbReference type="GO" id="GO:0005654">
    <property type="term" value="C:nucleoplasm"/>
    <property type="evidence" value="ECO:0007669"/>
    <property type="project" value="UniProtKB-ARBA"/>
</dbReference>
<evidence type="ECO:0000256" key="8">
    <source>
        <dbReference type="ARBA" id="ARBA00022723"/>
    </source>
</evidence>
<comment type="similarity">
    <text evidence="3">Belongs to the DNA2/NAM7 helicase family.</text>
</comment>
<evidence type="ECO:0000256" key="10">
    <source>
        <dbReference type="ARBA" id="ARBA00022741"/>
    </source>
</evidence>
<comment type="function">
    <text evidence="23">Can degrade highly structured RNAs through its concerted ATP-dependent RNA helicase and 3' to 5' exoribonuclease activities. Shows a strong preference for pyrimidine over purine residues for its nuclease activity. Acts as a transcriptional coactivator for a number of nuclear receptors including PPARA, PPARG, THRA, THRB and RXRA.</text>
</comment>
<dbReference type="InterPro" id="IPR041679">
    <property type="entry name" value="DNA2/NAM7-like_C"/>
</dbReference>
<evidence type="ECO:0000256" key="23">
    <source>
        <dbReference type="ARBA" id="ARBA00058856"/>
    </source>
</evidence>
<dbReference type="FunFam" id="3.40.50.300:FF:001413">
    <property type="entry name" value="Helicase with zinc finger domain 2"/>
    <property type="match status" value="1"/>
</dbReference>
<evidence type="ECO:0000256" key="11">
    <source>
        <dbReference type="ARBA" id="ARBA00022771"/>
    </source>
</evidence>
<keyword evidence="13 30" id="KW-0347">Helicase</keyword>
<evidence type="ECO:0000256" key="6">
    <source>
        <dbReference type="ARBA" id="ARBA00022490"/>
    </source>
</evidence>
<dbReference type="SUPFAM" id="SSF52540">
    <property type="entry name" value="P-loop containing nucleoside triphosphate hydrolases"/>
    <property type="match status" value="2"/>
</dbReference>
<organism evidence="30 31">
    <name type="scientific">Rousettus aegyptiacus</name>
    <name type="common">Egyptian fruit bat</name>
    <name type="synonym">Pteropus aegyptiacus</name>
    <dbReference type="NCBI Taxonomy" id="9407"/>
    <lineage>
        <taxon>Eukaryota</taxon>
        <taxon>Metazoa</taxon>
        <taxon>Chordata</taxon>
        <taxon>Craniata</taxon>
        <taxon>Vertebrata</taxon>
        <taxon>Euteleostomi</taxon>
        <taxon>Mammalia</taxon>
        <taxon>Eutheria</taxon>
        <taxon>Laurasiatheria</taxon>
        <taxon>Chiroptera</taxon>
        <taxon>Yinpterochiroptera</taxon>
        <taxon>Pteropodoidea</taxon>
        <taxon>Pteropodidae</taxon>
        <taxon>Rousettinae</taxon>
        <taxon>Rousettus</taxon>
    </lineage>
</organism>
<evidence type="ECO:0000256" key="3">
    <source>
        <dbReference type="ARBA" id="ARBA00007913"/>
    </source>
</evidence>
<keyword evidence="10" id="KW-0547">Nucleotide-binding</keyword>
<dbReference type="FunFam" id="3.40.50.300:FF:001803">
    <property type="entry name" value="Helicase with zinc finger 2"/>
    <property type="match status" value="1"/>
</dbReference>
<evidence type="ECO:0000256" key="27">
    <source>
        <dbReference type="ARBA" id="ARBA00078251"/>
    </source>
</evidence>
<keyword evidence="7" id="KW-0540">Nuclease</keyword>
<dbReference type="Proteomes" id="UP000593571">
    <property type="component" value="Unassembled WGS sequence"/>
</dbReference>
<evidence type="ECO:0000256" key="9">
    <source>
        <dbReference type="ARBA" id="ARBA00022737"/>
    </source>
</evidence>
<dbReference type="SMART" id="SM00955">
    <property type="entry name" value="RNB"/>
    <property type="match status" value="1"/>
</dbReference>
<dbReference type="GO" id="GO:0008859">
    <property type="term" value="F:exoribonuclease II activity"/>
    <property type="evidence" value="ECO:0007669"/>
    <property type="project" value="UniProtKB-EC"/>
</dbReference>
<dbReference type="GO" id="GO:0003723">
    <property type="term" value="F:RNA binding"/>
    <property type="evidence" value="ECO:0007669"/>
    <property type="project" value="UniProtKB-KW"/>
</dbReference>
<comment type="caution">
    <text evidence="30">The sequence shown here is derived from an EMBL/GenBank/DDBJ whole genome shotgun (WGS) entry which is preliminary data.</text>
</comment>
<evidence type="ECO:0000256" key="7">
    <source>
        <dbReference type="ARBA" id="ARBA00022722"/>
    </source>
</evidence>
<gene>
    <name evidence="30" type="ORF">HJG63_006204</name>
</gene>